<feature type="compositionally biased region" description="Polar residues" evidence="1">
    <location>
        <begin position="525"/>
        <end position="545"/>
    </location>
</feature>
<proteinExistence type="predicted"/>
<dbReference type="AlphaFoldDB" id="A0A9N8ZHE1"/>
<accession>A0A9N8ZHE1</accession>
<protein>
    <submittedName>
        <fullName evidence="2">1561_t:CDS:1</fullName>
    </submittedName>
</protein>
<feature type="region of interest" description="Disordered" evidence="1">
    <location>
        <begin position="525"/>
        <end position="548"/>
    </location>
</feature>
<name>A0A9N8ZHE1_9GLOM</name>
<dbReference type="Gene3D" id="1.25.40.10">
    <property type="entry name" value="Tetratricopeptide repeat domain"/>
    <property type="match status" value="1"/>
</dbReference>
<sequence>PDMTSTNINIYQFLKKGKEAFRAENYGTATQLLTNVICIPELSSQHFEANDYLGRAYWKLGKLTSAAEAFERNRTAGEVTPERSCDVAEIYLQLVRESKTEEKILHYATLTLYWLKRSRSKDSTVLRQRKTGPLYNERGVKLLRCLFDILVKRVEGQPKQRGCLKHRNGESSGKPVELIDEQLVKELFAAKETLIDPHLHKLLARSLLRKKEIRSVADHALNSRYHLADNLEWNTFICENIDLLASSCPREEWDRFCAIEKLYMFALDNCVRLTLNCGSREECEKILKRYGKVSSRSKNLPEHNEVHQEIQARYNRHKAYFRIKFGALSDLNEYQKPVSLLPAQQESKTHLSFAFERLKRALFWGMPFTQLQHLTDNWSYVDYFICQRISDSFQLLATLLLCFDFDWLSKPDVECAILVNDDHATREIVFPSHKNLLNYLTKDDYGNRDRKELAHNMDPVMKMLKQIDKITLCSPNDLNRFLSVISWYIDSGKQFMELLKYWLPHLASTAPERKSRVLPKFKNNDLLQSDQSPSRASSRTSDNWQPTPPPIVPKKLVIAEEATLMDIETFLMILLIQRQEVCVTRLGATGLGQILYLAEMACWKPSASHQRFWNTVIAKYGRDDPERYVYTTDLFNEDDFNQAIAEIRGDIRYMDFDQSDEERINIIDNQRDLYLLLSYLFKGLQSWYTSRRVEALHCLTVFHYWDRLLTYEKSSFKRGQEPSKQFFILDETVADDAYRRFIPGYEKLSSAHGLENFAKTFYTDEKWSKVVQEVYAEEGNQPIHGLSDELSSQPTEGSIEDLASYAAESCPSEHVRVSDLSILANASE</sequence>
<dbReference type="EMBL" id="CAJVPJ010000209">
    <property type="protein sequence ID" value="CAG8495829.1"/>
    <property type="molecule type" value="Genomic_DNA"/>
</dbReference>
<dbReference type="SUPFAM" id="SSF48452">
    <property type="entry name" value="TPR-like"/>
    <property type="match status" value="1"/>
</dbReference>
<dbReference type="InterPro" id="IPR011990">
    <property type="entry name" value="TPR-like_helical_dom_sf"/>
</dbReference>
<keyword evidence="3" id="KW-1185">Reference proteome</keyword>
<reference evidence="2" key="1">
    <citation type="submission" date="2021-06" db="EMBL/GenBank/DDBJ databases">
        <authorList>
            <person name="Kallberg Y."/>
            <person name="Tangrot J."/>
            <person name="Rosling A."/>
        </authorList>
    </citation>
    <scope>NUCLEOTIDE SEQUENCE</scope>
    <source>
        <strain evidence="2">IA702</strain>
    </source>
</reference>
<organism evidence="2 3">
    <name type="scientific">Paraglomus occultum</name>
    <dbReference type="NCBI Taxonomy" id="144539"/>
    <lineage>
        <taxon>Eukaryota</taxon>
        <taxon>Fungi</taxon>
        <taxon>Fungi incertae sedis</taxon>
        <taxon>Mucoromycota</taxon>
        <taxon>Glomeromycotina</taxon>
        <taxon>Glomeromycetes</taxon>
        <taxon>Paraglomerales</taxon>
        <taxon>Paraglomeraceae</taxon>
        <taxon>Paraglomus</taxon>
    </lineage>
</organism>
<comment type="caution">
    <text evidence="2">The sequence shown here is derived from an EMBL/GenBank/DDBJ whole genome shotgun (WGS) entry which is preliminary data.</text>
</comment>
<gene>
    <name evidence="2" type="ORF">POCULU_LOCUS2315</name>
</gene>
<dbReference type="Proteomes" id="UP000789572">
    <property type="component" value="Unassembled WGS sequence"/>
</dbReference>
<evidence type="ECO:0000256" key="1">
    <source>
        <dbReference type="SAM" id="MobiDB-lite"/>
    </source>
</evidence>
<feature type="non-terminal residue" evidence="2">
    <location>
        <position position="828"/>
    </location>
</feature>
<dbReference type="OrthoDB" id="2357150at2759"/>
<evidence type="ECO:0000313" key="3">
    <source>
        <dbReference type="Proteomes" id="UP000789572"/>
    </source>
</evidence>
<evidence type="ECO:0000313" key="2">
    <source>
        <dbReference type="EMBL" id="CAG8495829.1"/>
    </source>
</evidence>